<evidence type="ECO:0000256" key="6">
    <source>
        <dbReference type="RuleBase" id="RU362125"/>
    </source>
</evidence>
<dbReference type="PANTHER" id="PTHR43884:SF12">
    <property type="entry name" value="ISOVALERYL-COA DEHYDROGENASE, MITOCHONDRIAL-RELATED"/>
    <property type="match status" value="1"/>
</dbReference>
<proteinExistence type="inferred from homology"/>
<comment type="similarity">
    <text evidence="2 6">Belongs to the acyl-CoA dehydrogenase family.</text>
</comment>
<evidence type="ECO:0000313" key="10">
    <source>
        <dbReference type="EMBL" id="TDV47885.1"/>
    </source>
</evidence>
<evidence type="ECO:0000256" key="4">
    <source>
        <dbReference type="ARBA" id="ARBA00022827"/>
    </source>
</evidence>
<accession>A0A4R7VFK4</accession>
<dbReference type="PROSITE" id="PS00072">
    <property type="entry name" value="ACYL_COA_DH_1"/>
    <property type="match status" value="1"/>
</dbReference>
<feature type="domain" description="Acyl-CoA oxidase/dehydrogenase middle" evidence="8">
    <location>
        <begin position="124"/>
        <end position="218"/>
    </location>
</feature>
<dbReference type="InterPro" id="IPR037069">
    <property type="entry name" value="AcylCoA_DH/ox_N_sf"/>
</dbReference>
<dbReference type="InterPro" id="IPR006089">
    <property type="entry name" value="Acyl-CoA_DH_CS"/>
</dbReference>
<dbReference type="InterPro" id="IPR009100">
    <property type="entry name" value="AcylCoA_DH/oxidase_NM_dom_sf"/>
</dbReference>
<dbReference type="InterPro" id="IPR013786">
    <property type="entry name" value="AcylCoA_DH/ox_N"/>
</dbReference>
<sequence length="383" mass="41305">MVFTCTEEQRELRDGLAPFCETINEGHIERDARAEFSHDAWKTLRGSGILGLPFGEEWGGLGQDLVTTMFVLEGLGQGCRDGGLLFSTTTHIVSTGVPLARFGSRELKDRYLPAVCDGSLIGAHAISEPGSGSDALAMRTTAKKVDGGWVLSGSKTFISNAPIADVVVVYARTDPAGGPLGITTFLVDTSSLGFSVGQPIAKMGLKTSPMAEIYLDDCFVPDGNVIGRRGMGFLILDHVMKWEILLSFVINTGEMQHRVERCVEYANERHQFGRPIGANQSVQNRIVDMKIATESARKWLYDTAEKLQRGETITTDLAIAKLVASEANLSTSIAAVNVFGGNGYMAEYGLEKDVRNAVGGTIYSGTSDIQRSRIAAMLKLPTS</sequence>
<dbReference type="SUPFAM" id="SSF47203">
    <property type="entry name" value="Acyl-CoA dehydrogenase C-terminal domain-like"/>
    <property type="match status" value="1"/>
</dbReference>
<dbReference type="GO" id="GO:0050660">
    <property type="term" value="F:flavin adenine dinucleotide binding"/>
    <property type="evidence" value="ECO:0007669"/>
    <property type="project" value="InterPro"/>
</dbReference>
<dbReference type="Pfam" id="PF02770">
    <property type="entry name" value="Acyl-CoA_dh_M"/>
    <property type="match status" value="1"/>
</dbReference>
<dbReference type="OrthoDB" id="5241155at2"/>
<dbReference type="SUPFAM" id="SSF56645">
    <property type="entry name" value="Acyl-CoA dehydrogenase NM domain-like"/>
    <property type="match status" value="1"/>
</dbReference>
<dbReference type="Gene3D" id="2.40.110.10">
    <property type="entry name" value="Butyryl-CoA Dehydrogenase, subunit A, domain 2"/>
    <property type="match status" value="1"/>
</dbReference>
<dbReference type="RefSeq" id="WP_133905175.1">
    <property type="nucleotide sequence ID" value="NZ_SOCP01000009.1"/>
</dbReference>
<keyword evidence="5 6" id="KW-0560">Oxidoreductase</keyword>
<keyword evidence="4 6" id="KW-0274">FAD</keyword>
<comment type="cofactor">
    <cofactor evidence="1 6">
        <name>FAD</name>
        <dbReference type="ChEBI" id="CHEBI:57692"/>
    </cofactor>
</comment>
<evidence type="ECO:0000256" key="5">
    <source>
        <dbReference type="ARBA" id="ARBA00023002"/>
    </source>
</evidence>
<dbReference type="Pfam" id="PF02771">
    <property type="entry name" value="Acyl-CoA_dh_N"/>
    <property type="match status" value="1"/>
</dbReference>
<dbReference type="FunFam" id="2.40.110.10:FF:000001">
    <property type="entry name" value="Acyl-CoA dehydrogenase, mitochondrial"/>
    <property type="match status" value="1"/>
</dbReference>
<feature type="domain" description="Acyl-CoA dehydrogenase/oxidase N-terminal" evidence="9">
    <location>
        <begin position="6"/>
        <end position="118"/>
    </location>
</feature>
<dbReference type="Proteomes" id="UP000294927">
    <property type="component" value="Unassembled WGS sequence"/>
</dbReference>
<dbReference type="Gene3D" id="1.20.140.10">
    <property type="entry name" value="Butyryl-CoA Dehydrogenase, subunit A, domain 3"/>
    <property type="match status" value="1"/>
</dbReference>
<evidence type="ECO:0000259" key="8">
    <source>
        <dbReference type="Pfam" id="PF02770"/>
    </source>
</evidence>
<dbReference type="EMBL" id="SOCP01000009">
    <property type="protein sequence ID" value="TDV47885.1"/>
    <property type="molecule type" value="Genomic_DNA"/>
</dbReference>
<dbReference type="InterPro" id="IPR046373">
    <property type="entry name" value="Acyl-CoA_Oxase/DH_mid-dom_sf"/>
</dbReference>
<evidence type="ECO:0000313" key="11">
    <source>
        <dbReference type="Proteomes" id="UP000294927"/>
    </source>
</evidence>
<dbReference type="PANTHER" id="PTHR43884">
    <property type="entry name" value="ACYL-COA DEHYDROGENASE"/>
    <property type="match status" value="1"/>
</dbReference>
<evidence type="ECO:0000259" key="7">
    <source>
        <dbReference type="Pfam" id="PF00441"/>
    </source>
</evidence>
<reference evidence="10 11" key="1">
    <citation type="submission" date="2019-03" db="EMBL/GenBank/DDBJ databases">
        <title>Genomic Encyclopedia of Archaeal and Bacterial Type Strains, Phase II (KMG-II): from individual species to whole genera.</title>
        <authorList>
            <person name="Goeker M."/>
        </authorList>
    </citation>
    <scope>NUCLEOTIDE SEQUENCE [LARGE SCALE GENOMIC DNA]</scope>
    <source>
        <strain evidence="10 11">DSM 45499</strain>
    </source>
</reference>
<dbReference type="InterPro" id="IPR009075">
    <property type="entry name" value="AcylCo_DH/oxidase_C"/>
</dbReference>
<dbReference type="Gene3D" id="1.10.540.10">
    <property type="entry name" value="Acyl-CoA dehydrogenase/oxidase, N-terminal domain"/>
    <property type="match status" value="1"/>
</dbReference>
<dbReference type="InterPro" id="IPR036250">
    <property type="entry name" value="AcylCo_DH-like_C"/>
</dbReference>
<name>A0A4R7VFK4_9PSEU</name>
<dbReference type="AlphaFoldDB" id="A0A4R7VFK4"/>
<gene>
    <name evidence="10" type="ORF">CLV71_109120</name>
</gene>
<feature type="domain" description="Acyl-CoA dehydrogenase/oxidase C-terminal" evidence="7">
    <location>
        <begin position="231"/>
        <end position="377"/>
    </location>
</feature>
<evidence type="ECO:0000256" key="3">
    <source>
        <dbReference type="ARBA" id="ARBA00022630"/>
    </source>
</evidence>
<dbReference type="InterPro" id="IPR006091">
    <property type="entry name" value="Acyl-CoA_Oxase/DH_mid-dom"/>
</dbReference>
<evidence type="ECO:0000256" key="2">
    <source>
        <dbReference type="ARBA" id="ARBA00009347"/>
    </source>
</evidence>
<dbReference type="Pfam" id="PF00441">
    <property type="entry name" value="Acyl-CoA_dh_1"/>
    <property type="match status" value="1"/>
</dbReference>
<keyword evidence="11" id="KW-1185">Reference proteome</keyword>
<organism evidence="10 11">
    <name type="scientific">Actinophytocola oryzae</name>
    <dbReference type="NCBI Taxonomy" id="502181"/>
    <lineage>
        <taxon>Bacteria</taxon>
        <taxon>Bacillati</taxon>
        <taxon>Actinomycetota</taxon>
        <taxon>Actinomycetes</taxon>
        <taxon>Pseudonocardiales</taxon>
        <taxon>Pseudonocardiaceae</taxon>
    </lineage>
</organism>
<evidence type="ECO:0000256" key="1">
    <source>
        <dbReference type="ARBA" id="ARBA00001974"/>
    </source>
</evidence>
<protein>
    <submittedName>
        <fullName evidence="10">L-prolyl-[peptidyl carrier protein] dehydrogenase</fullName>
    </submittedName>
</protein>
<dbReference type="GO" id="GO:0003995">
    <property type="term" value="F:acyl-CoA dehydrogenase activity"/>
    <property type="evidence" value="ECO:0007669"/>
    <property type="project" value="InterPro"/>
</dbReference>
<comment type="caution">
    <text evidence="10">The sequence shown here is derived from an EMBL/GenBank/DDBJ whole genome shotgun (WGS) entry which is preliminary data.</text>
</comment>
<evidence type="ECO:0000259" key="9">
    <source>
        <dbReference type="Pfam" id="PF02771"/>
    </source>
</evidence>
<keyword evidence="3 6" id="KW-0285">Flavoprotein</keyword>